<organism evidence="8 9">
    <name type="scientific">Pseudomonas asturiensis</name>
    <dbReference type="NCBI Taxonomy" id="1190415"/>
    <lineage>
        <taxon>Bacteria</taxon>
        <taxon>Pseudomonadati</taxon>
        <taxon>Pseudomonadota</taxon>
        <taxon>Gammaproteobacteria</taxon>
        <taxon>Pseudomonadales</taxon>
        <taxon>Pseudomonadaceae</taxon>
        <taxon>Pseudomonas</taxon>
    </lineage>
</organism>
<dbReference type="Pfam" id="PF11862">
    <property type="entry name" value="DUF3382"/>
    <property type="match status" value="1"/>
</dbReference>
<gene>
    <name evidence="8" type="ORF">SAMN05216593_11474</name>
</gene>
<dbReference type="OrthoDB" id="9814461at2"/>
<dbReference type="NCBIfam" id="NF008450">
    <property type="entry name" value="PRK11301.1"/>
    <property type="match status" value="1"/>
</dbReference>
<evidence type="ECO:0000256" key="2">
    <source>
        <dbReference type="ARBA" id="ARBA00022475"/>
    </source>
</evidence>
<dbReference type="PANTHER" id="PTHR30482">
    <property type="entry name" value="HIGH-AFFINITY BRANCHED-CHAIN AMINO ACID TRANSPORT SYSTEM PERMEASE"/>
    <property type="match status" value="1"/>
</dbReference>
<feature type="transmembrane region" description="Helical" evidence="6">
    <location>
        <begin position="304"/>
        <end position="329"/>
    </location>
</feature>
<accession>A0A1M7PWK1</accession>
<feature type="transmembrane region" description="Helical" evidence="6">
    <location>
        <begin position="115"/>
        <end position="137"/>
    </location>
</feature>
<dbReference type="Pfam" id="PF02653">
    <property type="entry name" value="BPD_transp_2"/>
    <property type="match status" value="1"/>
</dbReference>
<dbReference type="RefSeq" id="WP_073170207.1">
    <property type="nucleotide sequence ID" value="NZ_FRDA01000014.1"/>
</dbReference>
<evidence type="ECO:0000313" key="9">
    <source>
        <dbReference type="Proteomes" id="UP000183983"/>
    </source>
</evidence>
<dbReference type="PANTHER" id="PTHR30482:SF20">
    <property type="entry name" value="HIGH-AFFINITY BRANCHED-CHAIN AMINO ACID TRANSPORT SYSTEM PERMEASE PROTEIN LIVM"/>
    <property type="match status" value="1"/>
</dbReference>
<evidence type="ECO:0000259" key="7">
    <source>
        <dbReference type="Pfam" id="PF11862"/>
    </source>
</evidence>
<protein>
    <submittedName>
        <fullName evidence="8">L-leucine ABC transporter membrane protein /L-isoleucine ABC transporter membrane protein /L-valine ABC transporter membrane protein</fullName>
    </submittedName>
</protein>
<proteinExistence type="predicted"/>
<evidence type="ECO:0000256" key="6">
    <source>
        <dbReference type="SAM" id="Phobius"/>
    </source>
</evidence>
<comment type="subcellular location">
    <subcellularLocation>
        <location evidence="1">Cell inner membrane</location>
        <topology evidence="1">Multi-pass membrane protein</topology>
    </subcellularLocation>
</comment>
<keyword evidence="4 6" id="KW-1133">Transmembrane helix</keyword>
<reference evidence="8 9" key="1">
    <citation type="submission" date="2016-11" db="EMBL/GenBank/DDBJ databases">
        <authorList>
            <person name="Jaros S."/>
            <person name="Januszkiewicz K."/>
            <person name="Wedrychowicz H."/>
        </authorList>
    </citation>
    <scope>NUCLEOTIDE SEQUENCE [LARGE SCALE GENOMIC DNA]</scope>
    <source>
        <strain evidence="8 9">LMG 26898</strain>
    </source>
</reference>
<keyword evidence="5 6" id="KW-0472">Membrane</keyword>
<dbReference type="STRING" id="1190415.SAMN05216593_11474"/>
<name>A0A1M7PWK1_9PSED</name>
<evidence type="ECO:0000256" key="1">
    <source>
        <dbReference type="ARBA" id="ARBA00004429"/>
    </source>
</evidence>
<dbReference type="GO" id="GO:0005886">
    <property type="term" value="C:plasma membrane"/>
    <property type="evidence" value="ECO:0007669"/>
    <property type="project" value="UniProtKB-SubCell"/>
</dbReference>
<feature type="transmembrane region" description="Helical" evidence="6">
    <location>
        <begin position="144"/>
        <end position="163"/>
    </location>
</feature>
<dbReference type="AlphaFoldDB" id="A0A1M7PWK1"/>
<evidence type="ECO:0000256" key="3">
    <source>
        <dbReference type="ARBA" id="ARBA00022692"/>
    </source>
</evidence>
<evidence type="ECO:0000313" key="8">
    <source>
        <dbReference type="EMBL" id="SHN21936.1"/>
    </source>
</evidence>
<keyword evidence="3 6" id="KW-0812">Transmembrane</keyword>
<feature type="transmembrane region" description="Helical" evidence="6">
    <location>
        <begin position="169"/>
        <end position="187"/>
    </location>
</feature>
<feature type="domain" description="High-affinity branched-chain amino acid transport system permease LivHM N-terminal" evidence="7">
    <location>
        <begin position="3"/>
        <end position="104"/>
    </location>
</feature>
<feature type="transmembrane region" description="Helical" evidence="6">
    <location>
        <begin position="194"/>
        <end position="210"/>
    </location>
</feature>
<dbReference type="InterPro" id="IPR001851">
    <property type="entry name" value="ABC_transp_permease"/>
</dbReference>
<dbReference type="EMBL" id="FRDA01000014">
    <property type="protein sequence ID" value="SHN21936.1"/>
    <property type="molecule type" value="Genomic_DNA"/>
</dbReference>
<feature type="transmembrane region" description="Helical" evidence="6">
    <location>
        <begin position="40"/>
        <end position="60"/>
    </location>
</feature>
<feature type="transmembrane region" description="Helical" evidence="6">
    <location>
        <begin position="262"/>
        <end position="283"/>
    </location>
</feature>
<dbReference type="InterPro" id="IPR021807">
    <property type="entry name" value="LivHM_N"/>
</dbReference>
<feature type="transmembrane region" description="Helical" evidence="6">
    <location>
        <begin position="92"/>
        <end position="109"/>
    </location>
</feature>
<feature type="transmembrane region" description="Helical" evidence="6">
    <location>
        <begin position="349"/>
        <end position="375"/>
    </location>
</feature>
<sequence length="421" mass="45951">MSKSFKQALFSAALVWAVAYPVFGLKLAFSGVTLQVQNASPMTLTIIAICSVLLFLRVLFAEKISGLRRGERAPLISQKTSDLMTRPSTQRWGLAALIVLAFVWPFFGSRGAVDIATLILIYVMLGLGLNIVVGLAGLLDLGYVGFYAVGAYGYALLSHYFGLSFWECLPLAGLLAALFGFLLGFPVLRLRGDYLAIVTLGFGEIIRIFLRNLTSVTGGPNGISNIEKPTLFGLSFERRAAEGAQTFHQYFGLDYNPISKVIFLYLIALLLALAALFVINRLLRMPIGRAWEALREDEIACRALGLNPTVIKLSAFTLGAAFAGFAGSFFAARQGLVTPESFTFIESAIILAIVVLGGMGSQLGVILAAIVMILLPELMREFSDYRMLMFGALMVLMMIWRPQGFLPMQRPVMKLKAEVAK</sequence>
<feature type="transmembrane region" description="Helical" evidence="6">
    <location>
        <begin position="387"/>
        <end position="406"/>
    </location>
</feature>
<dbReference type="CDD" id="cd06581">
    <property type="entry name" value="TM_PBP1_LivM_like"/>
    <property type="match status" value="1"/>
</dbReference>
<keyword evidence="2" id="KW-1003">Cell membrane</keyword>
<evidence type="ECO:0000256" key="5">
    <source>
        <dbReference type="ARBA" id="ARBA00023136"/>
    </source>
</evidence>
<evidence type="ECO:0000256" key="4">
    <source>
        <dbReference type="ARBA" id="ARBA00022989"/>
    </source>
</evidence>
<dbReference type="InterPro" id="IPR043428">
    <property type="entry name" value="LivM-like"/>
</dbReference>
<dbReference type="GO" id="GO:0015658">
    <property type="term" value="F:branched-chain amino acid transmembrane transporter activity"/>
    <property type="evidence" value="ECO:0007669"/>
    <property type="project" value="InterPro"/>
</dbReference>
<dbReference type="Proteomes" id="UP000183983">
    <property type="component" value="Unassembled WGS sequence"/>
</dbReference>